<reference evidence="2 3" key="1">
    <citation type="submission" date="2019-01" db="EMBL/GenBank/DDBJ databases">
        <title>Insights into ecological role of a new deltaproteobacterial order Candidatus Sinidesulfobacterales (Sva0485) by metagenomics and metatranscriptomics.</title>
        <authorList>
            <person name="Tan S."/>
            <person name="Liu J."/>
            <person name="Fang Y."/>
            <person name="Hedlund B."/>
            <person name="Lian Z.-H."/>
            <person name="Huang L.-Y."/>
            <person name="Li J.-T."/>
            <person name="Huang L.-N."/>
            <person name="Li W.-J."/>
            <person name="Jiang H.-C."/>
            <person name="Dong H.-L."/>
            <person name="Shu W.-S."/>
        </authorList>
    </citation>
    <scope>NUCLEOTIDE SEQUENCE [LARGE SCALE GENOMIC DNA]</scope>
    <source>
        <strain evidence="2">AP4</strain>
    </source>
</reference>
<evidence type="ECO:0000313" key="3">
    <source>
        <dbReference type="Proteomes" id="UP000322454"/>
    </source>
</evidence>
<name>A0A520XH29_9DELT</name>
<evidence type="ECO:0000259" key="1">
    <source>
        <dbReference type="Pfam" id="PF18914"/>
    </source>
</evidence>
<dbReference type="Pfam" id="PF18914">
    <property type="entry name" value="DUF5666"/>
    <property type="match status" value="1"/>
</dbReference>
<dbReference type="InterPro" id="IPR043724">
    <property type="entry name" value="DUF5666"/>
</dbReference>
<dbReference type="EMBL" id="SHMQ01000001">
    <property type="protein sequence ID" value="RZV40406.1"/>
    <property type="molecule type" value="Genomic_DNA"/>
</dbReference>
<dbReference type="AlphaFoldDB" id="A0A520XH29"/>
<organism evidence="2 3">
    <name type="scientific">Candidatus Acidulodesulfobacterium acidiphilum</name>
    <dbReference type="NCBI Taxonomy" id="2597224"/>
    <lineage>
        <taxon>Bacteria</taxon>
        <taxon>Deltaproteobacteria</taxon>
        <taxon>Candidatus Acidulodesulfobacterales</taxon>
        <taxon>Candidatus Acidulodesulfobacterium</taxon>
    </lineage>
</organism>
<proteinExistence type="predicted"/>
<feature type="domain" description="DUF5666" evidence="1">
    <location>
        <begin position="27"/>
        <end position="96"/>
    </location>
</feature>
<evidence type="ECO:0000313" key="2">
    <source>
        <dbReference type="EMBL" id="RZV40406.1"/>
    </source>
</evidence>
<gene>
    <name evidence="2" type="ORF">EVJ48_00350</name>
</gene>
<accession>A0A520XH29</accession>
<sequence>MKSKPVLILATGTVIVKPAYGTYSFAGTIKNISSSSITLYNGATCIITGSTVCKAPMSDGSTMNMQTVSCSSFTKGETVKILAVKNSSGELVATEIHEALF</sequence>
<protein>
    <recommendedName>
        <fullName evidence="1">DUF5666 domain-containing protein</fullName>
    </recommendedName>
</protein>
<comment type="caution">
    <text evidence="2">The sequence shown here is derived from an EMBL/GenBank/DDBJ whole genome shotgun (WGS) entry which is preliminary data.</text>
</comment>
<dbReference type="Proteomes" id="UP000322454">
    <property type="component" value="Unassembled WGS sequence"/>
</dbReference>